<reference evidence="2 3" key="1">
    <citation type="submission" date="2023-01" db="EMBL/GenBank/DDBJ databases">
        <title>Psychrosphaera sp. nov., isolated from marine algae.</title>
        <authorList>
            <person name="Bayburt H."/>
            <person name="Choi B.J."/>
            <person name="Kim J.M."/>
            <person name="Choi D.G."/>
            <person name="Jeon C.O."/>
        </authorList>
    </citation>
    <scope>NUCLEOTIDE SEQUENCE [LARGE SCALE GENOMIC DNA]</scope>
    <source>
        <strain evidence="2 3">G1-22</strain>
    </source>
</reference>
<accession>A0ABT5FBP3</accession>
<keyword evidence="3" id="KW-1185">Reference proteome</keyword>
<name>A0ABT5FBP3_9GAMM</name>
<evidence type="ECO:0000256" key="1">
    <source>
        <dbReference type="SAM" id="Phobius"/>
    </source>
</evidence>
<feature type="transmembrane region" description="Helical" evidence="1">
    <location>
        <begin position="30"/>
        <end position="50"/>
    </location>
</feature>
<dbReference type="RefSeq" id="WP_272180510.1">
    <property type="nucleotide sequence ID" value="NZ_JAQOMS010000002.1"/>
</dbReference>
<evidence type="ECO:0000313" key="3">
    <source>
        <dbReference type="Proteomes" id="UP001528411"/>
    </source>
</evidence>
<evidence type="ECO:0000313" key="2">
    <source>
        <dbReference type="EMBL" id="MDC2888968.1"/>
    </source>
</evidence>
<keyword evidence="1" id="KW-0812">Transmembrane</keyword>
<protein>
    <submittedName>
        <fullName evidence="2">Uncharacterized protein</fullName>
    </submittedName>
</protein>
<proteinExistence type="predicted"/>
<sequence>MVLHGNVNYPPWELEGLIRFFNESVLNGDAVSQGIFAAILLMPLVWLTILKRFEQTEHNIFS</sequence>
<dbReference type="Proteomes" id="UP001528411">
    <property type="component" value="Unassembled WGS sequence"/>
</dbReference>
<comment type="caution">
    <text evidence="2">The sequence shown here is derived from an EMBL/GenBank/DDBJ whole genome shotgun (WGS) entry which is preliminary data.</text>
</comment>
<dbReference type="EMBL" id="JAQOMS010000002">
    <property type="protein sequence ID" value="MDC2888968.1"/>
    <property type="molecule type" value="Genomic_DNA"/>
</dbReference>
<keyword evidence="1" id="KW-0472">Membrane</keyword>
<keyword evidence="1" id="KW-1133">Transmembrane helix</keyword>
<organism evidence="2 3">
    <name type="scientific">Psychrosphaera algicola</name>
    <dbReference type="NCBI Taxonomy" id="3023714"/>
    <lineage>
        <taxon>Bacteria</taxon>
        <taxon>Pseudomonadati</taxon>
        <taxon>Pseudomonadota</taxon>
        <taxon>Gammaproteobacteria</taxon>
        <taxon>Alteromonadales</taxon>
        <taxon>Pseudoalteromonadaceae</taxon>
        <taxon>Psychrosphaera</taxon>
    </lineage>
</organism>
<gene>
    <name evidence="2" type="ORF">PN838_09510</name>
</gene>